<dbReference type="HOGENOM" id="CLU_2558707_0_0_1"/>
<reference evidence="2" key="1">
    <citation type="journal article" date="2011" name="Nat. Commun.">
        <title>Effector diversification within compartments of the Leptosphaeria maculans genome affected by Repeat-Induced Point mutations.</title>
        <authorList>
            <person name="Rouxel T."/>
            <person name="Grandaubert J."/>
            <person name="Hane J.K."/>
            <person name="Hoede C."/>
            <person name="van de Wouw A.P."/>
            <person name="Couloux A."/>
            <person name="Dominguez V."/>
            <person name="Anthouard V."/>
            <person name="Bally P."/>
            <person name="Bourras S."/>
            <person name="Cozijnsen A.J."/>
            <person name="Ciuffetti L.M."/>
            <person name="Degrave A."/>
            <person name="Dilmaghani A."/>
            <person name="Duret L."/>
            <person name="Fudal I."/>
            <person name="Goodwin S.B."/>
            <person name="Gout L."/>
            <person name="Glaser N."/>
            <person name="Linglin J."/>
            <person name="Kema G.H.J."/>
            <person name="Lapalu N."/>
            <person name="Lawrence C.B."/>
            <person name="May K."/>
            <person name="Meyer M."/>
            <person name="Ollivier B."/>
            <person name="Poulain J."/>
            <person name="Schoch C.L."/>
            <person name="Simon A."/>
            <person name="Spatafora J.W."/>
            <person name="Stachowiak A."/>
            <person name="Turgeon B.G."/>
            <person name="Tyler B.M."/>
            <person name="Vincent D."/>
            <person name="Weissenbach J."/>
            <person name="Amselem J."/>
            <person name="Quesneville H."/>
            <person name="Oliver R.P."/>
            <person name="Wincker P."/>
            <person name="Balesdent M.-H."/>
            <person name="Howlett B.J."/>
        </authorList>
    </citation>
    <scope>NUCLEOTIDE SEQUENCE [LARGE SCALE GENOMIC DNA]</scope>
    <source>
        <strain evidence="2">JN3 / isolate v23.1.3 / race Av1-4-5-6-7-8</strain>
    </source>
</reference>
<dbReference type="InParanoid" id="E5ACD3"/>
<protein>
    <submittedName>
        <fullName evidence="1">Predicted protein</fullName>
    </submittedName>
</protein>
<accession>E5ACD3</accession>
<proteinExistence type="predicted"/>
<dbReference type="VEuPathDB" id="FungiDB:LEMA_uP009220.1"/>
<keyword evidence="2" id="KW-1185">Reference proteome</keyword>
<evidence type="ECO:0000313" key="1">
    <source>
        <dbReference type="EMBL" id="CBY02135.1"/>
    </source>
</evidence>
<organism evidence="1 2">
    <name type="scientific">Leptosphaeria maculans (strain JN3 / isolate v23.1.3 / race Av1-4-5-6-7-8)</name>
    <name type="common">Blackleg fungus</name>
    <name type="synonym">Phoma lingam</name>
    <dbReference type="NCBI Taxonomy" id="985895"/>
    <lineage>
        <taxon>Eukaryota</taxon>
        <taxon>Fungi</taxon>
        <taxon>Dikarya</taxon>
        <taxon>Ascomycota</taxon>
        <taxon>Pezizomycotina</taxon>
        <taxon>Dothideomycetes</taxon>
        <taxon>Pleosporomycetidae</taxon>
        <taxon>Pleosporales</taxon>
        <taxon>Pleosporineae</taxon>
        <taxon>Leptosphaeriaceae</taxon>
        <taxon>Plenodomus</taxon>
        <taxon>Plenodomus lingam/Leptosphaeria maculans species complex</taxon>
    </lineage>
</organism>
<name>E5ACD3_LEPMJ</name>
<dbReference type="EMBL" id="FP929139">
    <property type="protein sequence ID" value="CBY02135.1"/>
    <property type="molecule type" value="Genomic_DNA"/>
</dbReference>
<dbReference type="Proteomes" id="UP000002668">
    <property type="component" value="Genome"/>
</dbReference>
<dbReference type="AlphaFoldDB" id="E5ACD3"/>
<gene>
    <name evidence="1" type="ORF">LEMA_uP009220.1</name>
</gene>
<evidence type="ECO:0000313" key="2">
    <source>
        <dbReference type="Proteomes" id="UP000002668"/>
    </source>
</evidence>
<sequence>MLHWDQTLMRRKGDYLKIRANVITMKRTTTLTAFIAMCIAAPTTNRVFKPQPNVALVADASRVQDDPTLEGEKDKLCIRNGG</sequence>